<accession>A0A8T0EG62</accession>
<dbReference type="EMBL" id="JABXBU010002228">
    <property type="protein sequence ID" value="KAF8771869.1"/>
    <property type="molecule type" value="Genomic_DNA"/>
</dbReference>
<keyword evidence="3" id="KW-1185">Reference proteome</keyword>
<evidence type="ECO:0000313" key="3">
    <source>
        <dbReference type="Proteomes" id="UP000807504"/>
    </source>
</evidence>
<feature type="region of interest" description="Disordered" evidence="1">
    <location>
        <begin position="1"/>
        <end position="66"/>
    </location>
</feature>
<comment type="caution">
    <text evidence="2">The sequence shown here is derived from an EMBL/GenBank/DDBJ whole genome shotgun (WGS) entry which is preliminary data.</text>
</comment>
<feature type="compositionally biased region" description="Basic and acidic residues" evidence="1">
    <location>
        <begin position="21"/>
        <end position="45"/>
    </location>
</feature>
<name>A0A8T0EG62_ARGBR</name>
<gene>
    <name evidence="2" type="ORF">HNY73_019237</name>
</gene>
<reference evidence="2" key="2">
    <citation type="submission" date="2020-06" db="EMBL/GenBank/DDBJ databases">
        <authorList>
            <person name="Sheffer M."/>
        </authorList>
    </citation>
    <scope>NUCLEOTIDE SEQUENCE</scope>
</reference>
<protein>
    <submittedName>
        <fullName evidence="2">Uncharacterized protein</fullName>
    </submittedName>
</protein>
<evidence type="ECO:0000313" key="2">
    <source>
        <dbReference type="EMBL" id="KAF8771869.1"/>
    </source>
</evidence>
<organism evidence="2 3">
    <name type="scientific">Argiope bruennichi</name>
    <name type="common">Wasp spider</name>
    <name type="synonym">Aranea bruennichi</name>
    <dbReference type="NCBI Taxonomy" id="94029"/>
    <lineage>
        <taxon>Eukaryota</taxon>
        <taxon>Metazoa</taxon>
        <taxon>Ecdysozoa</taxon>
        <taxon>Arthropoda</taxon>
        <taxon>Chelicerata</taxon>
        <taxon>Arachnida</taxon>
        <taxon>Araneae</taxon>
        <taxon>Araneomorphae</taxon>
        <taxon>Entelegynae</taxon>
        <taxon>Araneoidea</taxon>
        <taxon>Araneidae</taxon>
        <taxon>Argiope</taxon>
    </lineage>
</organism>
<proteinExistence type="predicted"/>
<sequence length="66" mass="7491">MQTDSKIQIASKRKKKNVKMKAGENRPKDKRLCIPRKGKEKERNDGVANAKKAKNVDASENEIIPE</sequence>
<dbReference type="Proteomes" id="UP000807504">
    <property type="component" value="Unassembled WGS sequence"/>
</dbReference>
<evidence type="ECO:0000256" key="1">
    <source>
        <dbReference type="SAM" id="MobiDB-lite"/>
    </source>
</evidence>
<dbReference type="AlphaFoldDB" id="A0A8T0EG62"/>
<reference evidence="2" key="1">
    <citation type="journal article" date="2020" name="bioRxiv">
        <title>Chromosome-level reference genome of the European wasp spider Argiope bruennichi: a resource for studies on range expansion and evolutionary adaptation.</title>
        <authorList>
            <person name="Sheffer M.M."/>
            <person name="Hoppe A."/>
            <person name="Krehenwinkel H."/>
            <person name="Uhl G."/>
            <person name="Kuss A.W."/>
            <person name="Jensen L."/>
            <person name="Jensen C."/>
            <person name="Gillespie R.G."/>
            <person name="Hoff K.J."/>
            <person name="Prost S."/>
        </authorList>
    </citation>
    <scope>NUCLEOTIDE SEQUENCE</scope>
</reference>